<dbReference type="OrthoDB" id="26278at2759"/>
<evidence type="ECO:0000259" key="2">
    <source>
        <dbReference type="Pfam" id="PF09794"/>
    </source>
</evidence>
<gene>
    <name evidence="3" type="ORF">GNI_049820</name>
</gene>
<proteinExistence type="predicted"/>
<dbReference type="InterPro" id="IPR051731">
    <property type="entry name" value="DENND11/AVL9_GEFs"/>
</dbReference>
<dbReference type="Proteomes" id="UP000019763">
    <property type="component" value="Unassembled WGS sequence"/>
</dbReference>
<dbReference type="GO" id="GO:0005737">
    <property type="term" value="C:cytoplasm"/>
    <property type="evidence" value="ECO:0007669"/>
    <property type="project" value="TreeGrafter"/>
</dbReference>
<protein>
    <submittedName>
        <fullName evidence="3">AVL9-like protein</fullName>
    </submittedName>
</protein>
<evidence type="ECO:0000313" key="4">
    <source>
        <dbReference type="Proteomes" id="UP000019763"/>
    </source>
</evidence>
<dbReference type="Pfam" id="PF08616">
    <property type="entry name" value="SPA"/>
    <property type="match status" value="1"/>
</dbReference>
<dbReference type="GeneID" id="22911822"/>
<evidence type="ECO:0000313" key="3">
    <source>
        <dbReference type="EMBL" id="EZG73005.1"/>
    </source>
</evidence>
<evidence type="ECO:0000256" key="1">
    <source>
        <dbReference type="SAM" id="MobiDB-lite"/>
    </source>
</evidence>
<comment type="caution">
    <text evidence="3">The sequence shown here is derived from an EMBL/GenBank/DDBJ whole genome shotgun (WGS) entry which is preliminary data.</text>
</comment>
<dbReference type="InterPro" id="IPR018307">
    <property type="entry name" value="ABL9/DENND6_dom"/>
</dbReference>
<dbReference type="EMBL" id="AFNH02000384">
    <property type="protein sequence ID" value="EZG73005.1"/>
    <property type="molecule type" value="Genomic_DNA"/>
</dbReference>
<dbReference type="InterPro" id="IPR043153">
    <property type="entry name" value="DENN_C"/>
</dbReference>
<dbReference type="RefSeq" id="XP_011129700.1">
    <property type="nucleotide sequence ID" value="XM_011131398.1"/>
</dbReference>
<dbReference type="Gene3D" id="3.40.50.11500">
    <property type="match status" value="1"/>
</dbReference>
<dbReference type="Pfam" id="PF09794">
    <property type="entry name" value="Avl9"/>
    <property type="match status" value="1"/>
</dbReference>
<organism evidence="3 4">
    <name type="scientific">Gregarina niphandrodes</name>
    <name type="common">Septate eugregarine</name>
    <dbReference type="NCBI Taxonomy" id="110365"/>
    <lineage>
        <taxon>Eukaryota</taxon>
        <taxon>Sar</taxon>
        <taxon>Alveolata</taxon>
        <taxon>Apicomplexa</taxon>
        <taxon>Conoidasida</taxon>
        <taxon>Gregarinasina</taxon>
        <taxon>Eugregarinorida</taxon>
        <taxon>Gregarinidae</taxon>
        <taxon>Gregarina</taxon>
    </lineage>
</organism>
<dbReference type="VEuPathDB" id="CryptoDB:GNI_049820"/>
<accession>A0A023B9R2</accession>
<feature type="region of interest" description="Disordered" evidence="1">
    <location>
        <begin position="431"/>
        <end position="459"/>
    </location>
</feature>
<feature type="domain" description="AVL9/DENND6" evidence="2">
    <location>
        <begin position="35"/>
        <end position="153"/>
    </location>
</feature>
<reference evidence="3" key="1">
    <citation type="submission" date="2013-12" db="EMBL/GenBank/DDBJ databases">
        <authorList>
            <person name="Omoto C.K."/>
            <person name="Sibley D."/>
            <person name="Venepally P."/>
            <person name="Hadjithomas M."/>
            <person name="Karamycheva S."/>
            <person name="Brunk B."/>
            <person name="Roos D."/>
            <person name="Caler E."/>
            <person name="Lorenzi H."/>
        </authorList>
    </citation>
    <scope>NUCLEOTIDE SEQUENCE</scope>
</reference>
<dbReference type="PANTHER" id="PTHR31017">
    <property type="entry name" value="LATE SECRETORY PATHWAY PROTEIN AVL9-RELATED"/>
    <property type="match status" value="1"/>
</dbReference>
<name>A0A023B9R2_GRENI</name>
<sequence>MGVDRMPCVRSSGVDGMRYVGDLMEVYRLYRYNDLFSSFRHMPSLSLPDGSHRLSSETTLVIYPTVSGIPLYGVSTMSAIDVKDMSYTADPSITRSVIQKSLVVVSEIPCWDLMIRLTREYCEELFERKDFRSAQMIMSLLYESVNKEILRSTNIMDTQTLPRYHLTLLQQSGLERSMDMIPNSLKEYTRKMLKSQTIMKPNLTSKSRDIIQEYILQNTPKTHVSLLWFQPYYGSNPNMVPTLIWFNPMTVQPPPTGHFDEYIMSSEVLITVMKALLLECRIIVWGPSASLVSSIVVYFTTIVPICHQHYSVNVFDLGTIVLPYASLDLLKELNEARSYIIGTTNVVYLSQVPSDLVVICPHDDITVTPETLGVHHHHLPSSKVTAIDVRNKQLKSVLQPAEFDSKLSKGLGIEASAPEPEENTIFDSVQVSPRRNSEDHHKHSNGICASKSPGVRGHV</sequence>
<dbReference type="AlphaFoldDB" id="A0A023B9R2"/>
<dbReference type="PANTHER" id="PTHR31017:SF1">
    <property type="entry name" value="LATE SECRETORY PATHWAY PROTEIN AVL9 HOMOLOG"/>
    <property type="match status" value="1"/>
</dbReference>
<keyword evidence="4" id="KW-1185">Reference proteome</keyword>